<dbReference type="InterPro" id="IPR033371">
    <property type="entry name" value="ARGLU1"/>
</dbReference>
<dbReference type="GO" id="GO:0005654">
    <property type="term" value="C:nucleoplasm"/>
    <property type="evidence" value="ECO:0007669"/>
    <property type="project" value="TreeGrafter"/>
</dbReference>
<dbReference type="AlphaFoldDB" id="A0A195FP01"/>
<name>A0A195FP01_9HYME</name>
<reference evidence="2 3" key="1">
    <citation type="submission" date="2016-03" db="EMBL/GenBank/DDBJ databases">
        <title>Trachymyrmex septentrionalis WGS genome.</title>
        <authorList>
            <person name="Nygaard S."/>
            <person name="Hu H."/>
            <person name="Boomsma J."/>
            <person name="Zhang G."/>
        </authorList>
    </citation>
    <scope>NUCLEOTIDE SEQUENCE [LARGE SCALE GENOMIC DNA]</scope>
    <source>
        <strain evidence="2">Tsep2-gDNA-1</strain>
        <tissue evidence="2">Whole body</tissue>
    </source>
</reference>
<evidence type="ECO:0000313" key="2">
    <source>
        <dbReference type="EMBL" id="KYN42290.1"/>
    </source>
</evidence>
<feature type="compositionally biased region" description="Basic and acidic residues" evidence="1">
    <location>
        <begin position="226"/>
        <end position="245"/>
    </location>
</feature>
<evidence type="ECO:0000256" key="1">
    <source>
        <dbReference type="SAM" id="MobiDB-lite"/>
    </source>
</evidence>
<dbReference type="STRING" id="34720.A0A195FP01"/>
<feature type="region of interest" description="Disordered" evidence="1">
    <location>
        <begin position="120"/>
        <end position="190"/>
    </location>
</feature>
<evidence type="ECO:0000313" key="3">
    <source>
        <dbReference type="Proteomes" id="UP000078541"/>
    </source>
</evidence>
<keyword evidence="3" id="KW-1185">Reference proteome</keyword>
<protein>
    <submittedName>
        <fullName evidence="2">Uncharacterized protein</fullName>
    </submittedName>
</protein>
<dbReference type="EMBL" id="KQ981382">
    <property type="protein sequence ID" value="KYN42290.1"/>
    <property type="molecule type" value="Genomic_DNA"/>
</dbReference>
<dbReference type="GO" id="GO:0045296">
    <property type="term" value="F:cadherin binding"/>
    <property type="evidence" value="ECO:0007669"/>
    <property type="project" value="TreeGrafter"/>
</dbReference>
<dbReference type="PANTHER" id="PTHR31711">
    <property type="entry name" value="ARGININE AND GLUTAMATE-RICH PROTEIN 1"/>
    <property type="match status" value="1"/>
</dbReference>
<organism evidence="2 3">
    <name type="scientific">Trachymyrmex septentrionalis</name>
    <dbReference type="NCBI Taxonomy" id="34720"/>
    <lineage>
        <taxon>Eukaryota</taxon>
        <taxon>Metazoa</taxon>
        <taxon>Ecdysozoa</taxon>
        <taxon>Arthropoda</taxon>
        <taxon>Hexapoda</taxon>
        <taxon>Insecta</taxon>
        <taxon>Pterygota</taxon>
        <taxon>Neoptera</taxon>
        <taxon>Endopterygota</taxon>
        <taxon>Hymenoptera</taxon>
        <taxon>Apocrita</taxon>
        <taxon>Aculeata</taxon>
        <taxon>Formicoidea</taxon>
        <taxon>Formicidae</taxon>
        <taxon>Myrmicinae</taxon>
        <taxon>Trachymyrmex</taxon>
    </lineage>
</organism>
<feature type="compositionally biased region" description="Basic and acidic residues" evidence="1">
    <location>
        <begin position="134"/>
        <end position="153"/>
    </location>
</feature>
<dbReference type="PANTHER" id="PTHR31711:SF1">
    <property type="entry name" value="ARGININE AND GLUTAMATE-RICH PROTEIN 1"/>
    <property type="match status" value="1"/>
</dbReference>
<feature type="region of interest" description="Disordered" evidence="1">
    <location>
        <begin position="226"/>
        <end position="264"/>
    </location>
</feature>
<gene>
    <name evidence="2" type="ORF">ALC56_03428</name>
</gene>
<feature type="compositionally biased region" description="Polar residues" evidence="1">
    <location>
        <begin position="249"/>
        <end position="264"/>
    </location>
</feature>
<dbReference type="GO" id="GO:0005739">
    <property type="term" value="C:mitochondrion"/>
    <property type="evidence" value="ECO:0007669"/>
    <property type="project" value="TreeGrafter"/>
</dbReference>
<dbReference type="Pfam" id="PF15346">
    <property type="entry name" value="ARGLU"/>
    <property type="match status" value="1"/>
</dbReference>
<proteinExistence type="predicted"/>
<accession>A0A195FP01</accession>
<dbReference type="Proteomes" id="UP000078541">
    <property type="component" value="Unassembled WGS sequence"/>
</dbReference>
<sequence>MAFGGRGVNPAGSNDPIVHLTHLVEGHLLRYASGLAAASGASLPHRSNGRVSSQGAAGLVVPAAAAVAAETVAADTTGCPEGMFFQGRATAHRDRTRRLLFQRLLFGSLLAPRCRSADLPGRSRPIWHSSGGHRSRERDRDDEWTEHDTTRENTRRHRRVSRDDVTAARGDVHVNRGRDARNEEERKKREELERIMEENNRKIEEAQKKLAEERLAMVEEQRLMEEERQKMRKEHEKRVKEEQKRILGKNNSRPKLSFTLKSVT</sequence>
<feature type="compositionally biased region" description="Basic and acidic residues" evidence="1">
    <location>
        <begin position="161"/>
        <end position="190"/>
    </location>
</feature>